<dbReference type="AlphaFoldDB" id="A0A3M7SY69"/>
<name>A0A3M7SY69_BRAPC</name>
<keyword evidence="2" id="KW-1185">Reference proteome</keyword>
<reference evidence="1 2" key="1">
    <citation type="journal article" date="2018" name="Sci. Rep.">
        <title>Genomic signatures of local adaptation to the degree of environmental predictability in rotifers.</title>
        <authorList>
            <person name="Franch-Gras L."/>
            <person name="Hahn C."/>
            <person name="Garcia-Roger E.M."/>
            <person name="Carmona M.J."/>
            <person name="Serra M."/>
            <person name="Gomez A."/>
        </authorList>
    </citation>
    <scope>NUCLEOTIDE SEQUENCE [LARGE SCALE GENOMIC DNA]</scope>
    <source>
        <strain evidence="1">HYR1</strain>
    </source>
</reference>
<sequence>MKFYKTTTKTYFVFLNYFLVRVFNFSKFAQFLQTSAFFMEFNNGDLVLKATKTFKTNIVKNFETLENYELKMQMPKFFFGHVDFDQVFTIKCELSSHVQNVISDQ</sequence>
<accession>A0A3M7SY69</accession>
<dbReference type="Proteomes" id="UP000276133">
    <property type="component" value="Unassembled WGS sequence"/>
</dbReference>
<dbReference type="EMBL" id="REGN01000625">
    <property type="protein sequence ID" value="RNA40599.1"/>
    <property type="molecule type" value="Genomic_DNA"/>
</dbReference>
<evidence type="ECO:0000313" key="2">
    <source>
        <dbReference type="Proteomes" id="UP000276133"/>
    </source>
</evidence>
<evidence type="ECO:0000313" key="1">
    <source>
        <dbReference type="EMBL" id="RNA40599.1"/>
    </source>
</evidence>
<gene>
    <name evidence="1" type="ORF">BpHYR1_021550</name>
</gene>
<protein>
    <submittedName>
        <fullName evidence="1">Uncharacterized protein</fullName>
    </submittedName>
</protein>
<proteinExistence type="predicted"/>
<organism evidence="1 2">
    <name type="scientific">Brachionus plicatilis</name>
    <name type="common">Marine rotifer</name>
    <name type="synonym">Brachionus muelleri</name>
    <dbReference type="NCBI Taxonomy" id="10195"/>
    <lineage>
        <taxon>Eukaryota</taxon>
        <taxon>Metazoa</taxon>
        <taxon>Spiralia</taxon>
        <taxon>Gnathifera</taxon>
        <taxon>Rotifera</taxon>
        <taxon>Eurotatoria</taxon>
        <taxon>Monogononta</taxon>
        <taxon>Pseudotrocha</taxon>
        <taxon>Ploima</taxon>
        <taxon>Brachionidae</taxon>
        <taxon>Brachionus</taxon>
    </lineage>
</organism>
<comment type="caution">
    <text evidence="1">The sequence shown here is derived from an EMBL/GenBank/DDBJ whole genome shotgun (WGS) entry which is preliminary data.</text>
</comment>